<dbReference type="GO" id="GO:0016702">
    <property type="term" value="F:oxidoreductase activity, acting on single donors with incorporation of molecular oxygen, incorporation of two atoms of oxygen"/>
    <property type="evidence" value="ECO:0007669"/>
    <property type="project" value="InterPro"/>
</dbReference>
<dbReference type="InterPro" id="IPR014710">
    <property type="entry name" value="RmlC-like_jellyroll"/>
</dbReference>
<dbReference type="InterPro" id="IPR011051">
    <property type="entry name" value="RmlC_Cupin_sf"/>
</dbReference>
<dbReference type="PANTHER" id="PTHR22966:SF61">
    <property type="entry name" value="2-AMINOETHANETHIOL DIOXYGENASE"/>
    <property type="match status" value="1"/>
</dbReference>
<evidence type="ECO:0000256" key="3">
    <source>
        <dbReference type="ARBA" id="ARBA00023004"/>
    </source>
</evidence>
<dbReference type="Pfam" id="PF07847">
    <property type="entry name" value="PCO_ADO"/>
    <property type="match status" value="1"/>
</dbReference>
<evidence type="ECO:0000313" key="4">
    <source>
        <dbReference type="EMBL" id="JAB59244.1"/>
    </source>
</evidence>
<dbReference type="EMBL" id="GANO01000627">
    <property type="protein sequence ID" value="JAB59244.1"/>
    <property type="molecule type" value="mRNA"/>
</dbReference>
<protein>
    <recommendedName>
        <fullName evidence="5">2-aminoethanethiol dioxygenase</fullName>
    </recommendedName>
</protein>
<evidence type="ECO:0000256" key="1">
    <source>
        <dbReference type="ARBA" id="ARBA00022723"/>
    </source>
</evidence>
<dbReference type="CDD" id="cd20289">
    <property type="entry name" value="cupin_ADO"/>
    <property type="match status" value="1"/>
</dbReference>
<proteinExistence type="evidence at transcript level"/>
<name>U5EWC7_9DIPT</name>
<dbReference type="PANTHER" id="PTHR22966">
    <property type="entry name" value="2-AMINOETHANETHIOL DIOXYGENASE"/>
    <property type="match status" value="1"/>
</dbReference>
<sequence>MSSLFARVFKQAKITFDIKNADMFKTNFNNLKQLVDQLTFSDVNLNPESVTRKSFQHIDAAPCKYIGIYEDELFTMSVFVLNENFKMPLHDHPAMFGILRVLAGKIQVQSYTRANSVDEVANESLPPNQKRTSQVYTKAEPVKYLDVSMNDCALLTPNERNFHEIMAVNGPAAFFDILSPPYNTNIQPDNVRRSCSFYKKILLSSTTDASSPANTGGQNYILERIPTPHYYYCDTEEYEKPEFMKIE</sequence>
<evidence type="ECO:0008006" key="5">
    <source>
        <dbReference type="Google" id="ProtNLM"/>
    </source>
</evidence>
<organism evidence="4">
    <name type="scientific">Corethrella appendiculata</name>
    <dbReference type="NCBI Taxonomy" id="1370023"/>
    <lineage>
        <taxon>Eukaryota</taxon>
        <taxon>Metazoa</taxon>
        <taxon>Ecdysozoa</taxon>
        <taxon>Arthropoda</taxon>
        <taxon>Hexapoda</taxon>
        <taxon>Insecta</taxon>
        <taxon>Pterygota</taxon>
        <taxon>Neoptera</taxon>
        <taxon>Endopterygota</taxon>
        <taxon>Diptera</taxon>
        <taxon>Nematocera</taxon>
        <taxon>Culicoidea</taxon>
        <taxon>Chaoboridae</taxon>
        <taxon>Corethrella</taxon>
    </lineage>
</organism>
<keyword evidence="1" id="KW-0479">Metal-binding</keyword>
<evidence type="ECO:0000256" key="2">
    <source>
        <dbReference type="ARBA" id="ARBA00023002"/>
    </source>
</evidence>
<dbReference type="Gene3D" id="2.60.120.10">
    <property type="entry name" value="Jelly Rolls"/>
    <property type="match status" value="1"/>
</dbReference>
<reference evidence="4" key="1">
    <citation type="journal article" date="2014" name="Insect Biochem. Mol. Biol.">
        <title>An insight into the sialome of the frog biting fly, Corethrella appendiculata.</title>
        <authorList>
            <person name="Ribeiro J.M.C."/>
            <person name="Chagas A.C."/>
            <person name="Pham V.M."/>
            <person name="Lounibos L.P."/>
            <person name="Calvo E."/>
        </authorList>
    </citation>
    <scope>NUCLEOTIDE SEQUENCE</scope>
    <source>
        <tissue evidence="4">Salivary glands</tissue>
    </source>
</reference>
<dbReference type="GO" id="GO:0046872">
    <property type="term" value="F:metal ion binding"/>
    <property type="evidence" value="ECO:0007669"/>
    <property type="project" value="UniProtKB-KW"/>
</dbReference>
<keyword evidence="2" id="KW-0560">Oxidoreductase</keyword>
<accession>U5EWC7</accession>
<keyword evidence="3" id="KW-0408">Iron</keyword>
<dbReference type="AlphaFoldDB" id="U5EWC7"/>
<dbReference type="SUPFAM" id="SSF51182">
    <property type="entry name" value="RmlC-like cupins"/>
    <property type="match status" value="1"/>
</dbReference>
<dbReference type="GO" id="GO:0005739">
    <property type="term" value="C:mitochondrion"/>
    <property type="evidence" value="ECO:0007669"/>
    <property type="project" value="TreeGrafter"/>
</dbReference>
<dbReference type="InterPro" id="IPR012864">
    <property type="entry name" value="PCO/ADO"/>
</dbReference>